<evidence type="ECO:0000313" key="3">
    <source>
        <dbReference type="Proteomes" id="UP001236270"/>
    </source>
</evidence>
<keyword evidence="1" id="KW-1133">Transmembrane helix</keyword>
<dbReference type="InterPro" id="IPR025060">
    <property type="entry name" value="DUF3999"/>
</dbReference>
<evidence type="ECO:0000313" key="2">
    <source>
        <dbReference type="EMBL" id="MDQ2310212.1"/>
    </source>
</evidence>
<protein>
    <submittedName>
        <fullName evidence="2">DUF3999 family protein</fullName>
    </submittedName>
</protein>
<gene>
    <name evidence="2" type="ORF">RBJ30_14060</name>
</gene>
<name>A0AAW8HP34_PLUGE</name>
<organism evidence="2 3">
    <name type="scientific">Pluralibacter gergoviae</name>
    <name type="common">Enterobacter gergoviae</name>
    <dbReference type="NCBI Taxonomy" id="61647"/>
    <lineage>
        <taxon>Bacteria</taxon>
        <taxon>Pseudomonadati</taxon>
        <taxon>Pseudomonadota</taxon>
        <taxon>Gammaproteobacteria</taxon>
        <taxon>Enterobacterales</taxon>
        <taxon>Enterobacteriaceae</taxon>
        <taxon>Pluralibacter</taxon>
    </lineage>
</organism>
<dbReference type="Pfam" id="PF13163">
    <property type="entry name" value="DUF3999"/>
    <property type="match status" value="1"/>
</dbReference>
<keyword evidence="1" id="KW-0472">Membrane</keyword>
<accession>A0AAW8HP34</accession>
<dbReference type="EMBL" id="JAVDNV010000009">
    <property type="protein sequence ID" value="MDQ2310212.1"/>
    <property type="molecule type" value="Genomic_DNA"/>
</dbReference>
<feature type="transmembrane region" description="Helical" evidence="1">
    <location>
        <begin position="434"/>
        <end position="455"/>
    </location>
</feature>
<reference evidence="2" key="1">
    <citation type="submission" date="2023-08" db="EMBL/GenBank/DDBJ databases">
        <title>WGS of pathogenic bacterial species, Los Angeles County Public Health Laboratories.</title>
        <authorList>
            <person name="Garrigues J.M."/>
            <person name="Green N.M."/>
        </authorList>
    </citation>
    <scope>NUCLEOTIDE SEQUENCE</scope>
    <source>
        <strain evidence="2">LACPHL-BACT-2023-00068</strain>
    </source>
</reference>
<dbReference type="Proteomes" id="UP001236270">
    <property type="component" value="Unassembled WGS sequence"/>
</dbReference>
<dbReference type="RefSeq" id="WP_106912810.1">
    <property type="nucleotide sequence ID" value="NZ_CP020388.1"/>
</dbReference>
<proteinExistence type="predicted"/>
<evidence type="ECO:0000256" key="1">
    <source>
        <dbReference type="SAM" id="Phobius"/>
    </source>
</evidence>
<keyword evidence="1" id="KW-0812">Transmembrane</keyword>
<sequence>MRGMKGALLALVCIASATFGGELRAESIQDYAFGETLDAPGHSPWYRLALPEAVYRQATSGDLRDVRVFDRQGESVPFSLELRKVTPPVNAPVALRIFPMDISPVPGAVMDDVWTGRLLLQSKNGVEIRLEGEMVDGLGSSYLLALPESLAEMTDIRQLQFTWEKPQSSWQGRVSIWAINNPERSQTWYSLKEDVPLMDLRSGDDRLKIDRIQLNATLSRDGTRYLLLNVKGKAPRLTGVSAVPGEEEARVAPVSITPDARRVSDKEAIWSWARPQPLTALQIALAEEGTLPVIVAWRPDADAAWQTLTRTLIYQLNGQASGTIAMSGQRVQAIRMVPISARLPAVLPKVLGLRDGYQLIFNAQGKGPYILAWGNGAARPASLPLDELIPESLRQSHDIEALPEAAPVAPVTLGGEARLGATSEEAQRSRWQTLLVWAILITGVLALAGMAWRLWREAKSGASSH</sequence>
<dbReference type="GeneID" id="61383725"/>
<comment type="caution">
    <text evidence="2">The sequence shown here is derived from an EMBL/GenBank/DDBJ whole genome shotgun (WGS) entry which is preliminary data.</text>
</comment>
<dbReference type="AlphaFoldDB" id="A0AAW8HP34"/>